<dbReference type="Pfam" id="PF00168">
    <property type="entry name" value="C2"/>
    <property type="match status" value="1"/>
</dbReference>
<dbReference type="GO" id="GO:0031624">
    <property type="term" value="F:ubiquitin conjugating enzyme binding"/>
    <property type="evidence" value="ECO:0007669"/>
    <property type="project" value="TreeGrafter"/>
</dbReference>
<gene>
    <name evidence="9" type="ORF">D915_001936</name>
</gene>
<name>A0A4E0REL7_FASHE</name>
<dbReference type="SMART" id="SM00546">
    <property type="entry name" value="CUE"/>
    <property type="match status" value="1"/>
</dbReference>
<dbReference type="PROSITE" id="PS51140">
    <property type="entry name" value="CUE"/>
    <property type="match status" value="1"/>
</dbReference>
<evidence type="ECO:0000256" key="1">
    <source>
        <dbReference type="ARBA" id="ARBA00009278"/>
    </source>
</evidence>
<dbReference type="CDD" id="cd14373">
    <property type="entry name" value="CUE_Cue3p_like"/>
    <property type="match status" value="1"/>
</dbReference>
<dbReference type="InterPro" id="IPR041808">
    <property type="entry name" value="Cue3_CUE"/>
</dbReference>
<dbReference type="AlphaFoldDB" id="A0A4E0REL7"/>
<dbReference type="PANTHER" id="PTHR16461">
    <property type="entry name" value="TOLL-INTERACTING PROTEIN"/>
    <property type="match status" value="1"/>
</dbReference>
<sequence length="263" mass="29334">MATPECHGESTKPTLEERRNKCLLCPLPNHFLRTLPYDEELSRHGLVQREDRFLEVGIIQARLVKNYGLTSMNPYCRIRLGDSRYETQTAISSSKHPIWNEVCRLPVRGDSNLLSVVLMDEGLLMSDSKIAWTTIPLPQSLYGGEPIDTWFQLSGKQGQDSEGSIHLTLKIRTVIRTTQQFVPGVSGATVPAVFSQPPPRPAQPIQSANTMQTPAKPISSEDVLAIKEVFPSIADDTIQTLLEAHDGNRDEVTSELLRMTNET</sequence>
<dbReference type="SMART" id="SM00239">
    <property type="entry name" value="C2"/>
    <property type="match status" value="1"/>
</dbReference>
<protein>
    <submittedName>
        <fullName evidence="9">Toll-interacting protein B</fullName>
    </submittedName>
</protein>
<dbReference type="GO" id="GO:0006511">
    <property type="term" value="P:ubiquitin-dependent protein catabolic process"/>
    <property type="evidence" value="ECO:0007669"/>
    <property type="project" value="TreeGrafter"/>
</dbReference>
<reference evidence="9" key="1">
    <citation type="submission" date="2019-03" db="EMBL/GenBank/DDBJ databases">
        <title>Improved annotation for the trematode Fasciola hepatica.</title>
        <authorList>
            <person name="Choi Y.-J."/>
            <person name="Martin J."/>
            <person name="Mitreva M."/>
        </authorList>
    </citation>
    <scope>NUCLEOTIDE SEQUENCE [LARGE SCALE GENOMIC DNA]</scope>
</reference>
<evidence type="ECO:0000259" key="8">
    <source>
        <dbReference type="PROSITE" id="PS51140"/>
    </source>
</evidence>
<dbReference type="PROSITE" id="PS50004">
    <property type="entry name" value="C2"/>
    <property type="match status" value="1"/>
</dbReference>
<dbReference type="EMBL" id="JXXN02000469">
    <property type="protein sequence ID" value="THD27289.1"/>
    <property type="molecule type" value="Genomic_DNA"/>
</dbReference>
<keyword evidence="4" id="KW-0072">Autophagy</keyword>
<evidence type="ECO:0000256" key="2">
    <source>
        <dbReference type="ARBA" id="ARBA00022588"/>
    </source>
</evidence>
<dbReference type="SUPFAM" id="SSF49562">
    <property type="entry name" value="C2 domain (Calcium/lipid-binding domain, CaLB)"/>
    <property type="match status" value="1"/>
</dbReference>
<feature type="region of interest" description="Disordered" evidence="6">
    <location>
        <begin position="195"/>
        <end position="216"/>
    </location>
</feature>
<dbReference type="Pfam" id="PF02845">
    <property type="entry name" value="CUE"/>
    <property type="match status" value="1"/>
</dbReference>
<feature type="compositionally biased region" description="Polar residues" evidence="6">
    <location>
        <begin position="204"/>
        <end position="213"/>
    </location>
</feature>
<dbReference type="Gene3D" id="2.60.40.150">
    <property type="entry name" value="C2 domain"/>
    <property type="match status" value="1"/>
</dbReference>
<dbReference type="GO" id="GO:0043130">
    <property type="term" value="F:ubiquitin binding"/>
    <property type="evidence" value="ECO:0007669"/>
    <property type="project" value="InterPro"/>
</dbReference>
<keyword evidence="3" id="KW-0391">Immunity</keyword>
<dbReference type="GO" id="GO:0006914">
    <property type="term" value="P:autophagy"/>
    <property type="evidence" value="ECO:0007669"/>
    <property type="project" value="UniProtKB-KW"/>
</dbReference>
<proteinExistence type="inferred from homology"/>
<accession>A0A4E0REL7</accession>
<evidence type="ECO:0000256" key="3">
    <source>
        <dbReference type="ARBA" id="ARBA00022859"/>
    </source>
</evidence>
<evidence type="ECO:0000256" key="5">
    <source>
        <dbReference type="ARBA" id="ARBA00023198"/>
    </source>
</evidence>
<dbReference type="Gene3D" id="1.10.8.10">
    <property type="entry name" value="DNA helicase RuvA subunit, C-terminal domain"/>
    <property type="match status" value="1"/>
</dbReference>
<feature type="domain" description="C2" evidence="7">
    <location>
        <begin position="35"/>
        <end position="151"/>
    </location>
</feature>
<comment type="similarity">
    <text evidence="1">Belongs to the tollip family.</text>
</comment>
<dbReference type="GO" id="GO:0005737">
    <property type="term" value="C:cytoplasm"/>
    <property type="evidence" value="ECO:0007669"/>
    <property type="project" value="TreeGrafter"/>
</dbReference>
<evidence type="ECO:0000313" key="9">
    <source>
        <dbReference type="EMBL" id="THD27289.1"/>
    </source>
</evidence>
<dbReference type="Proteomes" id="UP000230066">
    <property type="component" value="Unassembled WGS sequence"/>
</dbReference>
<dbReference type="InterPro" id="IPR009060">
    <property type="entry name" value="UBA-like_sf"/>
</dbReference>
<keyword evidence="10" id="KW-1185">Reference proteome</keyword>
<feature type="domain" description="CUE" evidence="8">
    <location>
        <begin position="218"/>
        <end position="261"/>
    </location>
</feature>
<evidence type="ECO:0000256" key="6">
    <source>
        <dbReference type="SAM" id="MobiDB-lite"/>
    </source>
</evidence>
<comment type="caution">
    <text evidence="9">The sequence shown here is derived from an EMBL/GenBank/DDBJ whole genome shotgun (WGS) entry which is preliminary data.</text>
</comment>
<dbReference type="InterPro" id="IPR003892">
    <property type="entry name" value="CUE"/>
</dbReference>
<dbReference type="PANTHER" id="PTHR16461:SF5">
    <property type="entry name" value="TOLL-INTERACTING PROTEIN"/>
    <property type="match status" value="1"/>
</dbReference>
<keyword evidence="5" id="KW-0395">Inflammatory response</keyword>
<evidence type="ECO:0000259" key="7">
    <source>
        <dbReference type="PROSITE" id="PS50004"/>
    </source>
</evidence>
<dbReference type="InterPro" id="IPR000008">
    <property type="entry name" value="C2_dom"/>
</dbReference>
<keyword evidence="2" id="KW-0399">Innate immunity</keyword>
<evidence type="ECO:0000313" key="10">
    <source>
        <dbReference type="Proteomes" id="UP000230066"/>
    </source>
</evidence>
<dbReference type="GO" id="GO:0045087">
    <property type="term" value="P:innate immune response"/>
    <property type="evidence" value="ECO:0007669"/>
    <property type="project" value="UniProtKB-KW"/>
</dbReference>
<evidence type="ECO:0000256" key="4">
    <source>
        <dbReference type="ARBA" id="ARBA00023006"/>
    </source>
</evidence>
<organism evidence="9 10">
    <name type="scientific">Fasciola hepatica</name>
    <name type="common">Liver fluke</name>
    <dbReference type="NCBI Taxonomy" id="6192"/>
    <lineage>
        <taxon>Eukaryota</taxon>
        <taxon>Metazoa</taxon>
        <taxon>Spiralia</taxon>
        <taxon>Lophotrochozoa</taxon>
        <taxon>Platyhelminthes</taxon>
        <taxon>Trematoda</taxon>
        <taxon>Digenea</taxon>
        <taxon>Plagiorchiida</taxon>
        <taxon>Echinostomata</taxon>
        <taxon>Echinostomatoidea</taxon>
        <taxon>Fasciolidae</taxon>
        <taxon>Fasciola</taxon>
    </lineage>
</organism>
<dbReference type="SUPFAM" id="SSF46934">
    <property type="entry name" value="UBA-like"/>
    <property type="match status" value="1"/>
</dbReference>
<dbReference type="InterPro" id="IPR035892">
    <property type="entry name" value="C2_domain_sf"/>
</dbReference>